<evidence type="ECO:0000259" key="10">
    <source>
        <dbReference type="PROSITE" id="PS50262"/>
    </source>
</evidence>
<accession>A0A183A7B2</accession>
<evidence type="ECO:0000256" key="7">
    <source>
        <dbReference type="ARBA" id="ARBA00023170"/>
    </source>
</evidence>
<protein>
    <submittedName>
        <fullName evidence="13">G_PROTEIN_RECEP_F1_2 domain-containing protein</fullName>
    </submittedName>
</protein>
<dbReference type="WBParaSite" id="ECPE_0000285001-mRNA-1">
    <property type="protein sequence ID" value="ECPE_0000285001-mRNA-1"/>
    <property type="gene ID" value="ECPE_0000285001"/>
</dbReference>
<dbReference type="GO" id="GO:0007197">
    <property type="term" value="P:adenylate cyclase-inhibiting G protein-coupled acetylcholine receptor signaling pathway"/>
    <property type="evidence" value="ECO:0007669"/>
    <property type="project" value="TreeGrafter"/>
</dbReference>
<dbReference type="GO" id="GO:0030425">
    <property type="term" value="C:dendrite"/>
    <property type="evidence" value="ECO:0007669"/>
    <property type="project" value="TreeGrafter"/>
</dbReference>
<dbReference type="GO" id="GO:0005886">
    <property type="term" value="C:plasma membrane"/>
    <property type="evidence" value="ECO:0007669"/>
    <property type="project" value="UniProtKB-SubCell"/>
</dbReference>
<name>A0A183A7B2_9TREM</name>
<feature type="domain" description="G-protein coupled receptors family 1 profile" evidence="10">
    <location>
        <begin position="220"/>
        <end position="295"/>
    </location>
</feature>
<organism evidence="13">
    <name type="scientific">Echinostoma caproni</name>
    <dbReference type="NCBI Taxonomy" id="27848"/>
    <lineage>
        <taxon>Eukaryota</taxon>
        <taxon>Metazoa</taxon>
        <taxon>Spiralia</taxon>
        <taxon>Lophotrochozoa</taxon>
        <taxon>Platyhelminthes</taxon>
        <taxon>Trematoda</taxon>
        <taxon>Digenea</taxon>
        <taxon>Plagiorchiida</taxon>
        <taxon>Echinostomata</taxon>
        <taxon>Echinostomatoidea</taxon>
        <taxon>Echinostomatidae</taxon>
        <taxon>Echinostoma</taxon>
    </lineage>
</organism>
<keyword evidence="5" id="KW-0297">G-protein coupled receptor</keyword>
<reference evidence="13" key="1">
    <citation type="submission" date="2016-06" db="UniProtKB">
        <authorList>
            <consortium name="WormBaseParasite"/>
        </authorList>
    </citation>
    <scope>IDENTIFICATION</scope>
</reference>
<reference evidence="11 12" key="2">
    <citation type="submission" date="2018-11" db="EMBL/GenBank/DDBJ databases">
        <authorList>
            <consortium name="Pathogen Informatics"/>
        </authorList>
    </citation>
    <scope>NUCLEOTIDE SEQUENCE [LARGE SCALE GENOMIC DNA]</scope>
    <source>
        <strain evidence="11 12">Egypt</strain>
    </source>
</reference>
<dbReference type="AlphaFoldDB" id="A0A183A7B2"/>
<dbReference type="PRINTS" id="PR00237">
    <property type="entry name" value="GPCRRHODOPSN"/>
</dbReference>
<dbReference type="GO" id="GO:0045202">
    <property type="term" value="C:synapse"/>
    <property type="evidence" value="ECO:0007669"/>
    <property type="project" value="TreeGrafter"/>
</dbReference>
<dbReference type="PROSITE" id="PS50262">
    <property type="entry name" value="G_PROTEIN_RECEP_F1_2"/>
    <property type="match status" value="1"/>
</dbReference>
<comment type="subcellular location">
    <subcellularLocation>
        <location evidence="1">Cell membrane</location>
        <topology evidence="1">Multi-pass membrane protein</topology>
    </subcellularLocation>
</comment>
<dbReference type="GO" id="GO:0007187">
    <property type="term" value="P:G protein-coupled receptor signaling pathway, coupled to cyclic nucleotide second messenger"/>
    <property type="evidence" value="ECO:0007669"/>
    <property type="project" value="TreeGrafter"/>
</dbReference>
<dbReference type="GO" id="GO:0016907">
    <property type="term" value="F:G protein-coupled acetylcholine receptor activity"/>
    <property type="evidence" value="ECO:0007669"/>
    <property type="project" value="TreeGrafter"/>
</dbReference>
<dbReference type="Proteomes" id="UP000272942">
    <property type="component" value="Unassembled WGS sequence"/>
</dbReference>
<sequence length="317" mass="35547">MVSLPDHATRAGNQYCCAKTVNFSDLSSSGQNESYDQTINGQQSIDCFCLYHTQMAQSEAILFTSESSESNSYSDTPIPWYKRGLCPWSRSDVYTTDECCYDCPCPGRLTNINSDASGRKATAAAAAATAAATFFQSVNQRVHASLQQLGARLRACTCRTRRTSKTGDLKPKVRKTLSIPDMDSGGGIRAKTSNTILNRKRAMSLSKPSIRNSLAQIGNFRSLESHNRRHARKALRTISFILGAFIICWIPYHIIMMIKGFCDDLETQTSCVSVHLYNLSYWLCYMNSPINPFCYALSNASFRRTFFRILRGDFQRK</sequence>
<dbReference type="OrthoDB" id="10071887at2759"/>
<keyword evidence="4 9" id="KW-1133">Transmembrane helix</keyword>
<evidence type="ECO:0000256" key="1">
    <source>
        <dbReference type="ARBA" id="ARBA00004651"/>
    </source>
</evidence>
<dbReference type="EMBL" id="UZAN01039896">
    <property type="protein sequence ID" value="VDP67606.1"/>
    <property type="molecule type" value="Genomic_DNA"/>
</dbReference>
<evidence type="ECO:0000313" key="12">
    <source>
        <dbReference type="Proteomes" id="UP000272942"/>
    </source>
</evidence>
<proteinExistence type="predicted"/>
<dbReference type="PANTHER" id="PTHR24247">
    <property type="entry name" value="5-HYDROXYTRYPTAMINE RECEPTOR"/>
    <property type="match status" value="1"/>
</dbReference>
<evidence type="ECO:0000256" key="4">
    <source>
        <dbReference type="ARBA" id="ARBA00022989"/>
    </source>
</evidence>
<evidence type="ECO:0000256" key="3">
    <source>
        <dbReference type="ARBA" id="ARBA00022692"/>
    </source>
</evidence>
<dbReference type="Gene3D" id="1.20.1070.10">
    <property type="entry name" value="Rhodopsin 7-helix transmembrane proteins"/>
    <property type="match status" value="1"/>
</dbReference>
<dbReference type="GO" id="GO:0004993">
    <property type="term" value="F:G protein-coupled serotonin receptor activity"/>
    <property type="evidence" value="ECO:0007669"/>
    <property type="project" value="TreeGrafter"/>
</dbReference>
<keyword evidence="8" id="KW-0807">Transducer</keyword>
<keyword evidence="6 9" id="KW-0472">Membrane</keyword>
<keyword evidence="3 9" id="KW-0812">Transmembrane</keyword>
<keyword evidence="2" id="KW-1003">Cell membrane</keyword>
<evidence type="ECO:0000256" key="6">
    <source>
        <dbReference type="ARBA" id="ARBA00023136"/>
    </source>
</evidence>
<evidence type="ECO:0000313" key="11">
    <source>
        <dbReference type="EMBL" id="VDP67606.1"/>
    </source>
</evidence>
<evidence type="ECO:0000256" key="9">
    <source>
        <dbReference type="SAM" id="Phobius"/>
    </source>
</evidence>
<dbReference type="PANTHER" id="PTHR24247:SF191">
    <property type="entry name" value="MUSCARINIC ACETYLCHOLINE RECEPTOR, B-TYPE, ISOFORM A"/>
    <property type="match status" value="1"/>
</dbReference>
<keyword evidence="12" id="KW-1185">Reference proteome</keyword>
<dbReference type="InterPro" id="IPR000276">
    <property type="entry name" value="GPCR_Rhodpsn"/>
</dbReference>
<dbReference type="SUPFAM" id="SSF81321">
    <property type="entry name" value="Family A G protein-coupled receptor-like"/>
    <property type="match status" value="1"/>
</dbReference>
<evidence type="ECO:0000256" key="2">
    <source>
        <dbReference type="ARBA" id="ARBA00022475"/>
    </source>
</evidence>
<dbReference type="Pfam" id="PF00001">
    <property type="entry name" value="7tm_1"/>
    <property type="match status" value="1"/>
</dbReference>
<evidence type="ECO:0000313" key="13">
    <source>
        <dbReference type="WBParaSite" id="ECPE_0000285001-mRNA-1"/>
    </source>
</evidence>
<feature type="transmembrane region" description="Helical" evidence="9">
    <location>
        <begin position="234"/>
        <end position="252"/>
    </location>
</feature>
<gene>
    <name evidence="11" type="ORF">ECPE_LOCUS2847</name>
</gene>
<evidence type="ECO:0000256" key="5">
    <source>
        <dbReference type="ARBA" id="ARBA00023040"/>
    </source>
</evidence>
<keyword evidence="7" id="KW-0675">Receptor</keyword>
<dbReference type="InterPro" id="IPR017452">
    <property type="entry name" value="GPCR_Rhodpsn_7TM"/>
</dbReference>
<evidence type="ECO:0000256" key="8">
    <source>
        <dbReference type="ARBA" id="ARBA00023224"/>
    </source>
</evidence>